<dbReference type="Proteomes" id="UP000681720">
    <property type="component" value="Unassembled WGS sequence"/>
</dbReference>
<feature type="compositionally biased region" description="Polar residues" evidence="3">
    <location>
        <begin position="303"/>
        <end position="314"/>
    </location>
</feature>
<reference evidence="5" key="1">
    <citation type="submission" date="2021-02" db="EMBL/GenBank/DDBJ databases">
        <authorList>
            <person name="Nowell W R."/>
        </authorList>
    </citation>
    <scope>NUCLEOTIDE SEQUENCE</scope>
</reference>
<dbReference type="GO" id="GO:0005525">
    <property type="term" value="F:GTP binding"/>
    <property type="evidence" value="ECO:0007669"/>
    <property type="project" value="InterPro"/>
</dbReference>
<dbReference type="InterPro" id="IPR027417">
    <property type="entry name" value="P-loop_NTPase"/>
</dbReference>
<dbReference type="EMBL" id="CAJOBI010002888">
    <property type="protein sequence ID" value="CAF3948472.1"/>
    <property type="molecule type" value="Genomic_DNA"/>
</dbReference>
<dbReference type="EMBL" id="CAJOBJ010006567">
    <property type="protein sequence ID" value="CAF4063796.1"/>
    <property type="molecule type" value="Genomic_DNA"/>
</dbReference>
<evidence type="ECO:0000256" key="2">
    <source>
        <dbReference type="ARBA" id="ARBA00022741"/>
    </source>
</evidence>
<dbReference type="Proteomes" id="UP000663834">
    <property type="component" value="Unassembled WGS sequence"/>
</dbReference>
<evidence type="ECO:0000313" key="5">
    <source>
        <dbReference type="EMBL" id="CAF1612115.1"/>
    </source>
</evidence>
<dbReference type="InterPro" id="IPR006703">
    <property type="entry name" value="G_AIG1"/>
</dbReference>
<comment type="similarity">
    <text evidence="1">Belongs to the TRAFAC class TrmE-Era-EngA-EngB-Septin-like GTPase superfamily. AIG1/Toc34/Toc159-like paraseptin GTPase family. IAN subfamily.</text>
</comment>
<protein>
    <recommendedName>
        <fullName evidence="4">AIG1-type G domain-containing protein</fullName>
    </recommendedName>
</protein>
<feature type="domain" description="AIG1-type G" evidence="4">
    <location>
        <begin position="14"/>
        <end position="122"/>
    </location>
</feature>
<keyword evidence="2" id="KW-0547">Nucleotide-binding</keyword>
<evidence type="ECO:0000313" key="7">
    <source>
        <dbReference type="EMBL" id="CAF3948472.1"/>
    </source>
</evidence>
<dbReference type="AlphaFoldDB" id="A0A816BLN8"/>
<organism evidence="5 9">
    <name type="scientific">Rotaria magnacalcarata</name>
    <dbReference type="NCBI Taxonomy" id="392030"/>
    <lineage>
        <taxon>Eukaryota</taxon>
        <taxon>Metazoa</taxon>
        <taxon>Spiralia</taxon>
        <taxon>Gnathifera</taxon>
        <taxon>Rotifera</taxon>
        <taxon>Eurotatoria</taxon>
        <taxon>Bdelloidea</taxon>
        <taxon>Philodinida</taxon>
        <taxon>Philodinidae</taxon>
        <taxon>Rotaria</taxon>
    </lineage>
</organism>
<gene>
    <name evidence="8" type="ORF">GIL414_LOCUS15113</name>
    <name evidence="5" type="ORF">KQP761_LOCUS23491</name>
    <name evidence="6" type="ORF">MBJ925_LOCUS30690</name>
    <name evidence="7" type="ORF">SMN809_LOCUS9115</name>
</gene>
<evidence type="ECO:0000256" key="3">
    <source>
        <dbReference type="SAM" id="MobiDB-lite"/>
    </source>
</evidence>
<feature type="compositionally biased region" description="Basic and acidic residues" evidence="3">
    <location>
        <begin position="283"/>
        <end position="302"/>
    </location>
</feature>
<dbReference type="EMBL" id="CAJNOW010012616">
    <property type="protein sequence ID" value="CAF1612115.1"/>
    <property type="molecule type" value="Genomic_DNA"/>
</dbReference>
<evidence type="ECO:0000313" key="9">
    <source>
        <dbReference type="Proteomes" id="UP000663834"/>
    </source>
</evidence>
<dbReference type="Gene3D" id="3.40.50.300">
    <property type="entry name" value="P-loop containing nucleotide triphosphate hydrolases"/>
    <property type="match status" value="1"/>
</dbReference>
<evidence type="ECO:0000313" key="6">
    <source>
        <dbReference type="EMBL" id="CAF2147633.1"/>
    </source>
</evidence>
<feature type="region of interest" description="Disordered" evidence="3">
    <location>
        <begin position="283"/>
        <end position="314"/>
    </location>
</feature>
<dbReference type="EMBL" id="CAJNRE010016632">
    <property type="protein sequence ID" value="CAF2147633.1"/>
    <property type="molecule type" value="Genomic_DNA"/>
</dbReference>
<dbReference type="SUPFAM" id="SSF52540">
    <property type="entry name" value="P-loop containing nucleoside triphosphate hydrolases"/>
    <property type="match status" value="1"/>
</dbReference>
<evidence type="ECO:0000313" key="8">
    <source>
        <dbReference type="EMBL" id="CAF4063796.1"/>
    </source>
</evidence>
<evidence type="ECO:0000256" key="1">
    <source>
        <dbReference type="ARBA" id="ARBA00008535"/>
    </source>
</evidence>
<dbReference type="Proteomes" id="UP000663824">
    <property type="component" value="Unassembled WGS sequence"/>
</dbReference>
<dbReference type="Pfam" id="PF04548">
    <property type="entry name" value="AIG1"/>
    <property type="match status" value="1"/>
</dbReference>
<comment type="caution">
    <text evidence="5">The sequence shown here is derived from an EMBL/GenBank/DDBJ whole genome shotgun (WGS) entry which is preliminary data.</text>
</comment>
<accession>A0A816BLN8</accession>
<name>A0A816BLN8_9BILA</name>
<dbReference type="Proteomes" id="UP000676336">
    <property type="component" value="Unassembled WGS sequence"/>
</dbReference>
<dbReference type="OrthoDB" id="10065920at2759"/>
<evidence type="ECO:0000259" key="4">
    <source>
        <dbReference type="Pfam" id="PF04548"/>
    </source>
</evidence>
<proteinExistence type="inferred from homology"/>
<sequence>MATSAPPKQQQVGIIILGNAGAGKSFLCNLLIGGERFKTAFSPRSVTTRTEFHRINGDNGKQLLVYNIPGLIESNQERINENKREIKKAFKDCPYSIVLFVWGNNGGRIQNDDVITFKALYAAYQFPESSLAFVVNNLPANRPVEYDAAFVVALEDALTPQKYPIEEFIFVEQIDPQSADAKQKFERPRLLLLQLIDEHQPAPQVQHQDIQLDLGQLDELRKILQEQMEAAKIDQEALLARIAATTKSIEALREANKRQIHKLKKRLKKKDAKIEWLTDKLEKTQREHEESEKNRQREERTHQPAQTTEAVTTRTKQGPCFFDVADYAASLLMK</sequence>